<dbReference type="WBParaSite" id="TMUE_0000001496.1">
    <property type="protein sequence ID" value="TMUE_0000001496.1"/>
    <property type="gene ID" value="WBGene00297387"/>
</dbReference>
<accession>A0A5S6Q0J7</accession>
<dbReference type="WBParaSite" id="TMUE_0000000674.1">
    <property type="protein sequence ID" value="TMUE_0000000674.1"/>
    <property type="gene ID" value="WBGene00296604"/>
</dbReference>
<feature type="compositionally biased region" description="Basic and acidic residues" evidence="1">
    <location>
        <begin position="125"/>
        <end position="141"/>
    </location>
</feature>
<dbReference type="AlphaFoldDB" id="A0A5S6Q0J7"/>
<evidence type="ECO:0000313" key="2">
    <source>
        <dbReference type="Proteomes" id="UP000046395"/>
    </source>
</evidence>
<dbReference type="Proteomes" id="UP000046395">
    <property type="component" value="Unassembled WGS sequence"/>
</dbReference>
<reference evidence="3 4" key="3">
    <citation type="submission" date="2019-12" db="UniProtKB">
        <authorList>
            <consortium name="WormBaseParasite"/>
        </authorList>
    </citation>
    <scope>IDENTIFICATION</scope>
</reference>
<organism evidence="2 3">
    <name type="scientific">Trichuris muris</name>
    <name type="common">Mouse whipworm</name>
    <dbReference type="NCBI Taxonomy" id="70415"/>
    <lineage>
        <taxon>Eukaryota</taxon>
        <taxon>Metazoa</taxon>
        <taxon>Ecdysozoa</taxon>
        <taxon>Nematoda</taxon>
        <taxon>Enoplea</taxon>
        <taxon>Dorylaimia</taxon>
        <taxon>Trichinellida</taxon>
        <taxon>Trichuridae</taxon>
        <taxon>Trichuris</taxon>
    </lineage>
</organism>
<name>A0A5S6Q0J7_TRIMR</name>
<evidence type="ECO:0000313" key="4">
    <source>
        <dbReference type="WBParaSite" id="TMUE_0000001496.1"/>
    </source>
</evidence>
<sequence>MKNAYRPSDRRSADMFDRRCNVRSKYSSSVCLQFTSILECHVVLQRPTSQVIRRSECIRILSCLCIRKFACSLFNVSSAQRPTCCRLCAKHCSNRRRAVSIVHACRLPFFEPDHRLLVVTDDTPHRERDCNRRPRRQPDPHCRHKSPNGAGTGRVVASLRFIKPDVDLDMDADHAASSSSRVLCSSKRTHHGAAAMRAHHVCRQ</sequence>
<reference evidence="2" key="2">
    <citation type="submission" date="2014-03" db="EMBL/GenBank/DDBJ databases">
        <title>The whipworm genome and dual-species transcriptomics of an intimate host-pathogen interaction.</title>
        <authorList>
            <person name="Foth B.J."/>
            <person name="Tsai I.J."/>
            <person name="Reid A.J."/>
            <person name="Bancroft A.J."/>
            <person name="Nichol S."/>
            <person name="Tracey A."/>
            <person name="Holroyd N."/>
            <person name="Cotton J.A."/>
            <person name="Stanley E.J."/>
            <person name="Zarowiecki M."/>
            <person name="Liu J.Z."/>
            <person name="Huckvale T."/>
            <person name="Cooper P.J."/>
            <person name="Grencis R.K."/>
            <person name="Berriman M."/>
        </authorList>
    </citation>
    <scope>NUCLEOTIDE SEQUENCE [LARGE SCALE GENOMIC DNA]</scope>
    <source>
        <strain evidence="2">Edinburgh</strain>
    </source>
</reference>
<proteinExistence type="predicted"/>
<keyword evidence="2" id="KW-1185">Reference proteome</keyword>
<protein>
    <submittedName>
        <fullName evidence="3 4">Uncharacterized protein</fullName>
    </submittedName>
</protein>
<feature type="region of interest" description="Disordered" evidence="1">
    <location>
        <begin position="125"/>
        <end position="153"/>
    </location>
</feature>
<evidence type="ECO:0000256" key="1">
    <source>
        <dbReference type="SAM" id="MobiDB-lite"/>
    </source>
</evidence>
<reference evidence="2" key="1">
    <citation type="submission" date="2013-11" db="EMBL/GenBank/DDBJ databases">
        <authorList>
            <person name="Aslett M."/>
        </authorList>
    </citation>
    <scope>NUCLEOTIDE SEQUENCE [LARGE SCALE GENOMIC DNA]</scope>
    <source>
        <strain evidence="2">Edinburgh</strain>
    </source>
</reference>
<evidence type="ECO:0000313" key="3">
    <source>
        <dbReference type="WBParaSite" id="TMUE_0000000674.1"/>
    </source>
</evidence>